<dbReference type="AlphaFoldDB" id="A0A8D8R4C9"/>
<accession>A0A8D8R4C9</accession>
<dbReference type="EMBL" id="HBUF01131055">
    <property type="protein sequence ID" value="CAG6644170.1"/>
    <property type="molecule type" value="Transcribed_RNA"/>
</dbReference>
<proteinExistence type="predicted"/>
<feature type="coiled-coil region" evidence="1">
    <location>
        <begin position="81"/>
        <end position="164"/>
    </location>
</feature>
<organism evidence="2">
    <name type="scientific">Cacopsylla melanoneura</name>
    <dbReference type="NCBI Taxonomy" id="428564"/>
    <lineage>
        <taxon>Eukaryota</taxon>
        <taxon>Metazoa</taxon>
        <taxon>Ecdysozoa</taxon>
        <taxon>Arthropoda</taxon>
        <taxon>Hexapoda</taxon>
        <taxon>Insecta</taxon>
        <taxon>Pterygota</taxon>
        <taxon>Neoptera</taxon>
        <taxon>Paraneoptera</taxon>
        <taxon>Hemiptera</taxon>
        <taxon>Sternorrhyncha</taxon>
        <taxon>Psylloidea</taxon>
        <taxon>Psyllidae</taxon>
        <taxon>Psyllinae</taxon>
        <taxon>Cacopsylla</taxon>
    </lineage>
</organism>
<reference evidence="2" key="1">
    <citation type="submission" date="2021-05" db="EMBL/GenBank/DDBJ databases">
        <authorList>
            <person name="Alioto T."/>
            <person name="Alioto T."/>
            <person name="Gomez Garrido J."/>
        </authorList>
    </citation>
    <scope>NUCLEOTIDE SEQUENCE</scope>
</reference>
<evidence type="ECO:0000256" key="1">
    <source>
        <dbReference type="SAM" id="Coils"/>
    </source>
</evidence>
<keyword evidence="1" id="KW-0175">Coiled coil</keyword>
<feature type="coiled-coil region" evidence="1">
    <location>
        <begin position="192"/>
        <end position="223"/>
    </location>
</feature>
<sequence length="286" mass="33961">MNIEKYKMLKTKQKECIVGVLKKLEQKYGLFEPCRRNNAWNRKKAVLVKEIQKKKRTLCMMKRLKEARKSQLSPTKTITMSVQKANKIAALEAENENLRNMKEEIEKRLDELREDKSHLRNGTRVLHDKQKQIRDNINGKFKCIQCYEKVVELLALKCQKLEAQYTNYLRVVRETPNRILGYETKTTEWTHVKNKENELKLSVEERKKTLQEMNQEIDKCQTECYDRELFAGEVVFVLTDALRAQYTQQDVELNKVKRQHLMSILLNILSKRNNLTNTVEETRDLP</sequence>
<protein>
    <submittedName>
        <fullName evidence="2">Uncharacterized protein</fullName>
    </submittedName>
</protein>
<name>A0A8D8R4C9_9HEMI</name>
<evidence type="ECO:0000313" key="2">
    <source>
        <dbReference type="EMBL" id="CAG6644170.1"/>
    </source>
</evidence>